<dbReference type="EMBL" id="JANCYW010000001">
    <property type="protein sequence ID" value="KAK4533982.1"/>
    <property type="molecule type" value="Genomic_DNA"/>
</dbReference>
<accession>A0AAV9INQ0</accession>
<name>A0AAV9INQ0_CYACA</name>
<gene>
    <name evidence="1" type="ORF">CDCA_CDCA01G0007</name>
</gene>
<protein>
    <recommendedName>
        <fullName evidence="3">Transposase</fullName>
    </recommendedName>
</protein>
<evidence type="ECO:0000313" key="1">
    <source>
        <dbReference type="EMBL" id="KAK4533982.1"/>
    </source>
</evidence>
<sequence>MRRCLRHKKIVVIDPGVGHALYCGNGVRFLRYRRAQHLFDTKHYKRQRKCERMNKAVVELDGKPEATLSTYCACSVTADGQRQWLKTIHDVEHALSEHYGDEVFRRMRRQFQCNAARSYDRFLNRFQECGSAGRARC</sequence>
<evidence type="ECO:0000313" key="2">
    <source>
        <dbReference type="Proteomes" id="UP001301350"/>
    </source>
</evidence>
<evidence type="ECO:0008006" key="3">
    <source>
        <dbReference type="Google" id="ProtNLM"/>
    </source>
</evidence>
<dbReference type="Proteomes" id="UP001301350">
    <property type="component" value="Unassembled WGS sequence"/>
</dbReference>
<organism evidence="1 2">
    <name type="scientific">Cyanidium caldarium</name>
    <name type="common">Red alga</name>
    <dbReference type="NCBI Taxonomy" id="2771"/>
    <lineage>
        <taxon>Eukaryota</taxon>
        <taxon>Rhodophyta</taxon>
        <taxon>Bangiophyceae</taxon>
        <taxon>Cyanidiales</taxon>
        <taxon>Cyanidiaceae</taxon>
        <taxon>Cyanidium</taxon>
    </lineage>
</organism>
<comment type="caution">
    <text evidence="1">The sequence shown here is derived from an EMBL/GenBank/DDBJ whole genome shotgun (WGS) entry which is preliminary data.</text>
</comment>
<keyword evidence="2" id="KW-1185">Reference proteome</keyword>
<proteinExistence type="predicted"/>
<reference evidence="1 2" key="1">
    <citation type="submission" date="2022-07" db="EMBL/GenBank/DDBJ databases">
        <title>Genome-wide signatures of adaptation to extreme environments.</title>
        <authorList>
            <person name="Cho C.H."/>
            <person name="Yoon H.S."/>
        </authorList>
    </citation>
    <scope>NUCLEOTIDE SEQUENCE [LARGE SCALE GENOMIC DNA]</scope>
    <source>
        <strain evidence="1 2">DBV 063 E5</strain>
    </source>
</reference>
<dbReference type="AlphaFoldDB" id="A0AAV9INQ0"/>